<reference evidence="3 4" key="1">
    <citation type="submission" date="2023-11" db="EMBL/GenBank/DDBJ databases">
        <title>Draft genome of Azohydromonas lata strain H1 (DSM1123), a polyhydroxyalkanoate producer.</title>
        <authorList>
            <person name="Traversa D."/>
            <person name="D'Addabbo P."/>
            <person name="Pazzani C."/>
            <person name="Manzari C."/>
            <person name="Chiara M."/>
            <person name="Scrascia M."/>
        </authorList>
    </citation>
    <scope>NUCLEOTIDE SEQUENCE [LARGE SCALE GENOMIC DNA]</scope>
    <source>
        <strain evidence="3 4">H1</strain>
    </source>
</reference>
<evidence type="ECO:0000313" key="3">
    <source>
        <dbReference type="EMBL" id="MDZ5457773.1"/>
    </source>
</evidence>
<comment type="caution">
    <text evidence="3">The sequence shown here is derived from an EMBL/GenBank/DDBJ whole genome shotgun (WGS) entry which is preliminary data.</text>
</comment>
<dbReference type="InterPro" id="IPR043504">
    <property type="entry name" value="Peptidase_S1_PA_chymotrypsin"/>
</dbReference>
<dbReference type="RefSeq" id="WP_322465995.1">
    <property type="nucleotide sequence ID" value="NZ_JAXOJX010000022.1"/>
</dbReference>
<protein>
    <submittedName>
        <fullName evidence="3">Trypsin-like serine protease</fullName>
        <ecNumber evidence="3">3.4.21.-</ecNumber>
    </submittedName>
</protein>
<dbReference type="Gene3D" id="2.40.10.10">
    <property type="entry name" value="Trypsin-like serine proteases"/>
    <property type="match status" value="2"/>
</dbReference>
<sequence>MCRFAGFSGLAWGLFMSLPAAGQGLCPPGATGADCPLSAPIIGGVLTAQSVQRQRGLVTLATGCSGTLLNRFWVLTADHCVTTNGSINGPLAPLANLRVSAVWTTRTATPTRVVRYANGTAPRDLALLFLGAGDFGSMPTQALYAPVLATTQTLRAYGRGISAFATVAANGTVTPAVSDGRYRNADIRPTTASAAAYTYPPNAAGQIIAGGDSGGPDWVLDASGNHLGIAGVHSFCSGVTYAAGKPQVWTWATGLRNCTSAAVRDKRANILVVIREGVIPCAGVSAGCAVPELAAFELLLN</sequence>
<proteinExistence type="predicted"/>
<dbReference type="GO" id="GO:0016787">
    <property type="term" value="F:hydrolase activity"/>
    <property type="evidence" value="ECO:0007669"/>
    <property type="project" value="UniProtKB-KW"/>
</dbReference>
<feature type="signal peptide" evidence="1">
    <location>
        <begin position="1"/>
        <end position="22"/>
    </location>
</feature>
<gene>
    <name evidence="3" type="ORF">SM757_14430</name>
</gene>
<feature type="chain" id="PRO_5046826402" evidence="1">
    <location>
        <begin position="23"/>
        <end position="301"/>
    </location>
</feature>
<keyword evidence="1" id="KW-0732">Signal</keyword>
<dbReference type="Proteomes" id="UP001293718">
    <property type="component" value="Unassembled WGS sequence"/>
</dbReference>
<dbReference type="Pfam" id="PF00089">
    <property type="entry name" value="Trypsin"/>
    <property type="match status" value="1"/>
</dbReference>
<feature type="domain" description="Peptidase S1" evidence="2">
    <location>
        <begin position="41"/>
        <end position="257"/>
    </location>
</feature>
<dbReference type="EC" id="3.4.21.-" evidence="3"/>
<organism evidence="3 4">
    <name type="scientific">Azohydromonas lata</name>
    <dbReference type="NCBI Taxonomy" id="45677"/>
    <lineage>
        <taxon>Bacteria</taxon>
        <taxon>Pseudomonadati</taxon>
        <taxon>Pseudomonadota</taxon>
        <taxon>Betaproteobacteria</taxon>
        <taxon>Burkholderiales</taxon>
        <taxon>Sphaerotilaceae</taxon>
        <taxon>Azohydromonas</taxon>
    </lineage>
</organism>
<name>A0ABU5III7_9BURK</name>
<evidence type="ECO:0000313" key="4">
    <source>
        <dbReference type="Proteomes" id="UP001293718"/>
    </source>
</evidence>
<accession>A0ABU5III7</accession>
<dbReference type="InterPro" id="IPR009003">
    <property type="entry name" value="Peptidase_S1_PA"/>
</dbReference>
<dbReference type="EMBL" id="JAXOJX010000022">
    <property type="protein sequence ID" value="MDZ5457773.1"/>
    <property type="molecule type" value="Genomic_DNA"/>
</dbReference>
<keyword evidence="3" id="KW-0378">Hydrolase</keyword>
<dbReference type="SUPFAM" id="SSF50494">
    <property type="entry name" value="Trypsin-like serine proteases"/>
    <property type="match status" value="1"/>
</dbReference>
<evidence type="ECO:0000256" key="1">
    <source>
        <dbReference type="SAM" id="SignalP"/>
    </source>
</evidence>
<dbReference type="PROSITE" id="PS50240">
    <property type="entry name" value="TRYPSIN_DOM"/>
    <property type="match status" value="1"/>
</dbReference>
<evidence type="ECO:0000259" key="2">
    <source>
        <dbReference type="PROSITE" id="PS50240"/>
    </source>
</evidence>
<dbReference type="InterPro" id="IPR001254">
    <property type="entry name" value="Trypsin_dom"/>
</dbReference>
<keyword evidence="4" id="KW-1185">Reference proteome</keyword>